<keyword evidence="1" id="KW-0472">Membrane</keyword>
<dbReference type="Proteomes" id="UP000624709">
    <property type="component" value="Unassembled WGS sequence"/>
</dbReference>
<keyword evidence="1" id="KW-0812">Transmembrane</keyword>
<accession>A0ABQ4BQP0</accession>
<sequence length="310" mass="32384">MTERLQQRLTDEFHEYAAGVRLDTDVLGAAASRHHRRTNVRRAVTAGGVLSVAAVVSGVLVLGGTGQPPRAGDRPVASGASAPALQLAAAVQATTRSSFGLGITVTRSYETGRLKGYTESSEYQGAFDAGADRGYLRIGPTMVRGKAVGTPVPIEVRIIGDDVFLGRPDTNVWKRQVKRSDLAAVLGTATPATSSLVNDLTVDPRVLLETLRTLGSTTPAGRSGSGSAAVDTYTFSYPVAADASTAAHQVTGVVEVGVDSQLLARIVQETTTTGANPSVADRQPLSWRTVITFADYGTAVQVDRPVPIGN</sequence>
<reference evidence="2 3" key="1">
    <citation type="submission" date="2021-01" db="EMBL/GenBank/DDBJ databases">
        <title>Whole genome shotgun sequence of Actinoplanes palleronii NBRC 14916.</title>
        <authorList>
            <person name="Komaki H."/>
            <person name="Tamura T."/>
        </authorList>
    </citation>
    <scope>NUCLEOTIDE SEQUENCE [LARGE SCALE GENOMIC DNA]</scope>
    <source>
        <strain evidence="2 3">NBRC 14916</strain>
    </source>
</reference>
<keyword evidence="3" id="KW-1185">Reference proteome</keyword>
<evidence type="ECO:0000313" key="3">
    <source>
        <dbReference type="Proteomes" id="UP000624709"/>
    </source>
</evidence>
<keyword evidence="1" id="KW-1133">Transmembrane helix</keyword>
<feature type="transmembrane region" description="Helical" evidence="1">
    <location>
        <begin position="43"/>
        <end position="64"/>
    </location>
</feature>
<dbReference type="EMBL" id="BOMS01000162">
    <property type="protein sequence ID" value="GIE72991.1"/>
    <property type="molecule type" value="Genomic_DNA"/>
</dbReference>
<evidence type="ECO:0000313" key="2">
    <source>
        <dbReference type="EMBL" id="GIE72991.1"/>
    </source>
</evidence>
<gene>
    <name evidence="2" type="ORF">Apa02nite_090990</name>
</gene>
<comment type="caution">
    <text evidence="2">The sequence shown here is derived from an EMBL/GenBank/DDBJ whole genome shotgun (WGS) entry which is preliminary data.</text>
</comment>
<name>A0ABQ4BQP0_9ACTN</name>
<protein>
    <recommendedName>
        <fullName evidence="4">CU044_5270 family protein</fullName>
    </recommendedName>
</protein>
<evidence type="ECO:0000256" key="1">
    <source>
        <dbReference type="SAM" id="Phobius"/>
    </source>
</evidence>
<proteinExistence type="predicted"/>
<organism evidence="2 3">
    <name type="scientific">Actinoplanes palleronii</name>
    <dbReference type="NCBI Taxonomy" id="113570"/>
    <lineage>
        <taxon>Bacteria</taxon>
        <taxon>Bacillati</taxon>
        <taxon>Actinomycetota</taxon>
        <taxon>Actinomycetes</taxon>
        <taxon>Micromonosporales</taxon>
        <taxon>Micromonosporaceae</taxon>
        <taxon>Actinoplanes</taxon>
    </lineage>
</organism>
<evidence type="ECO:0008006" key="4">
    <source>
        <dbReference type="Google" id="ProtNLM"/>
    </source>
</evidence>
<dbReference type="RefSeq" id="WP_203830650.1">
    <property type="nucleotide sequence ID" value="NZ_BAAATY010000056.1"/>
</dbReference>